<dbReference type="RefSeq" id="WP_035991546.1">
    <property type="nucleotide sequence ID" value="NZ_CP012746.1"/>
</dbReference>
<dbReference type="PANTHER" id="PTHR43685">
    <property type="entry name" value="GLYCOSYLTRANSFERASE"/>
    <property type="match status" value="1"/>
</dbReference>
<evidence type="ECO:0000256" key="1">
    <source>
        <dbReference type="ARBA" id="ARBA00006739"/>
    </source>
</evidence>
<dbReference type="Pfam" id="PF00535">
    <property type="entry name" value="Glycos_transf_2"/>
    <property type="match status" value="1"/>
</dbReference>
<dbReference type="InterPro" id="IPR029044">
    <property type="entry name" value="Nucleotide-diphossugar_trans"/>
</dbReference>
<dbReference type="SUPFAM" id="SSF53448">
    <property type="entry name" value="Nucleotide-diphospho-sugar transferases"/>
    <property type="match status" value="1"/>
</dbReference>
<dbReference type="PANTHER" id="PTHR43685:SF5">
    <property type="entry name" value="GLYCOSYLTRANSFERASE EPSE-RELATED"/>
    <property type="match status" value="1"/>
</dbReference>
<keyword evidence="2" id="KW-0328">Glycosyltransferase</keyword>
<evidence type="ECO:0000256" key="3">
    <source>
        <dbReference type="ARBA" id="ARBA00022679"/>
    </source>
</evidence>
<dbReference type="KEGG" id="bcai:K788_0007160"/>
<dbReference type="Gene3D" id="3.90.550.10">
    <property type="entry name" value="Spore Coat Polysaccharide Biosynthesis Protein SpsA, Chain A"/>
    <property type="match status" value="1"/>
</dbReference>
<protein>
    <submittedName>
        <fullName evidence="5">Glycosyltransferases involved in cell wall biogenesis</fullName>
    </submittedName>
</protein>
<dbReference type="AlphaFoldDB" id="A0A0P0R653"/>
<comment type="similarity">
    <text evidence="1">Belongs to the glycosyltransferase 2 family.</text>
</comment>
<dbReference type="InterPro" id="IPR050834">
    <property type="entry name" value="Glycosyltransf_2"/>
</dbReference>
<gene>
    <name evidence="5" type="ORF">K788_0007160</name>
</gene>
<feature type="domain" description="Glycosyltransferase 2-like" evidence="4">
    <location>
        <begin position="5"/>
        <end position="110"/>
    </location>
</feature>
<evidence type="ECO:0000313" key="6">
    <source>
        <dbReference type="Proteomes" id="UP000019146"/>
    </source>
</evidence>
<proteinExistence type="inferred from homology"/>
<dbReference type="CDD" id="cd00761">
    <property type="entry name" value="Glyco_tranf_GTA_type"/>
    <property type="match status" value="1"/>
</dbReference>
<sequence>MLPISVIIPCYNAEQTLARTLDSCIAQPEAAQILVIDDGSRDASPDIAARYAQQYPQIELLRMPQNGGAARARNWGAMHALHPLLAFIDADDEYMPHALAAAAAFLHDHPGQPSIRLDVEFCGFPADITGYPQFRNHAATLSNTVPSSLVIRRSVYAAFGGFPLDEVFRRHGGEDGAFSLALLNIFGNPRLDDGTRVRMHYHPNIHAERYFRISMGMLEASDELVDSTREASWRFVRRAYEAVKELRGVELAPHLRAQEARNGGPDQSA</sequence>
<dbReference type="InterPro" id="IPR001173">
    <property type="entry name" value="Glyco_trans_2-like"/>
</dbReference>
<accession>A0A0P0R653</accession>
<reference evidence="5 6" key="1">
    <citation type="journal article" date="2014" name="Genome Announc.">
        <title>Draft Genome Sequence of the Haloacid-Degrading Burkholderia caribensis Strain MBA4.</title>
        <authorList>
            <person name="Pan Y."/>
            <person name="Kong K.F."/>
            <person name="Tsang J.S."/>
        </authorList>
    </citation>
    <scope>NUCLEOTIDE SEQUENCE [LARGE SCALE GENOMIC DNA]</scope>
    <source>
        <strain evidence="5 6">MBA4</strain>
    </source>
</reference>
<evidence type="ECO:0000259" key="4">
    <source>
        <dbReference type="Pfam" id="PF00535"/>
    </source>
</evidence>
<name>A0A0P0R653_9BURK</name>
<evidence type="ECO:0000256" key="2">
    <source>
        <dbReference type="ARBA" id="ARBA00022676"/>
    </source>
</evidence>
<dbReference type="GO" id="GO:0016757">
    <property type="term" value="F:glycosyltransferase activity"/>
    <property type="evidence" value="ECO:0007669"/>
    <property type="project" value="UniProtKB-KW"/>
</dbReference>
<evidence type="ECO:0000313" key="5">
    <source>
        <dbReference type="EMBL" id="ALL63694.1"/>
    </source>
</evidence>
<keyword evidence="3 5" id="KW-0808">Transferase</keyword>
<dbReference type="Proteomes" id="UP000019146">
    <property type="component" value="Chromosome 1"/>
</dbReference>
<dbReference type="GeneID" id="69967927"/>
<organism evidence="5 6">
    <name type="scientific">Paraburkholderia caribensis MBA4</name>
    <dbReference type="NCBI Taxonomy" id="1323664"/>
    <lineage>
        <taxon>Bacteria</taxon>
        <taxon>Pseudomonadati</taxon>
        <taxon>Pseudomonadota</taxon>
        <taxon>Betaproteobacteria</taxon>
        <taxon>Burkholderiales</taxon>
        <taxon>Burkholderiaceae</taxon>
        <taxon>Paraburkholderia</taxon>
    </lineage>
</organism>
<dbReference type="EMBL" id="CP012746">
    <property type="protein sequence ID" value="ALL63694.1"/>
    <property type="molecule type" value="Genomic_DNA"/>
</dbReference>